<keyword evidence="4" id="KW-0408">Iron</keyword>
<evidence type="ECO:0000256" key="4">
    <source>
        <dbReference type="ARBA" id="ARBA00023004"/>
    </source>
</evidence>
<feature type="region of interest" description="Disordered" evidence="5">
    <location>
        <begin position="37"/>
        <end position="71"/>
    </location>
</feature>
<dbReference type="Pfam" id="PF01152">
    <property type="entry name" value="Bac_globin"/>
    <property type="match status" value="1"/>
</dbReference>
<keyword evidence="8" id="KW-1185">Reference proteome</keyword>
<dbReference type="InterPro" id="IPR012292">
    <property type="entry name" value="Globin/Proto"/>
</dbReference>
<feature type="chain" id="PRO_5045506694" evidence="6">
    <location>
        <begin position="35"/>
        <end position="195"/>
    </location>
</feature>
<keyword evidence="2" id="KW-0349">Heme</keyword>
<evidence type="ECO:0000313" key="8">
    <source>
        <dbReference type="Proteomes" id="UP001370348"/>
    </source>
</evidence>
<accession>A0ABZ2M5G2</accession>
<keyword evidence="1" id="KW-0813">Transport</keyword>
<evidence type="ECO:0000256" key="1">
    <source>
        <dbReference type="ARBA" id="ARBA00022448"/>
    </source>
</evidence>
<dbReference type="RefSeq" id="WP_394827065.1">
    <property type="nucleotide sequence ID" value="NZ_CP089984.1"/>
</dbReference>
<gene>
    <name evidence="7" type="ORF">LZC94_09135</name>
</gene>
<protein>
    <submittedName>
        <fullName evidence="7">Group 1 truncated hemoglobin</fullName>
    </submittedName>
</protein>
<keyword evidence="3" id="KW-0479">Metal-binding</keyword>
<evidence type="ECO:0000313" key="7">
    <source>
        <dbReference type="EMBL" id="WXB17431.1"/>
    </source>
</evidence>
<dbReference type="SUPFAM" id="SSF46458">
    <property type="entry name" value="Globin-like"/>
    <property type="match status" value="1"/>
</dbReference>
<name>A0ABZ2M5G2_9BACT</name>
<sequence>MRLSSLFGPNVTTKRAIQAALISTAMLGSFAAFGAGCGSKKPPTPPEPALIETADAGPPPEPEDAGPPAPKSLYERLNGREGIDKLVDALVQNASADGKLKKSFAKLKGEKLENFKKNLAEHICEIAGGPCKYTGGDVKSPHDSVNINDAQWDAFVQDFNAAVDEAKIDEKDKNELIALFAELRGDVVASKKSKK</sequence>
<dbReference type="InterPro" id="IPR009050">
    <property type="entry name" value="Globin-like_sf"/>
</dbReference>
<dbReference type="EMBL" id="CP089984">
    <property type="protein sequence ID" value="WXB17431.1"/>
    <property type="molecule type" value="Genomic_DNA"/>
</dbReference>
<organism evidence="7 8">
    <name type="scientific">Pendulispora albinea</name>
    <dbReference type="NCBI Taxonomy" id="2741071"/>
    <lineage>
        <taxon>Bacteria</taxon>
        <taxon>Pseudomonadati</taxon>
        <taxon>Myxococcota</taxon>
        <taxon>Myxococcia</taxon>
        <taxon>Myxococcales</taxon>
        <taxon>Sorangiineae</taxon>
        <taxon>Pendulisporaceae</taxon>
        <taxon>Pendulispora</taxon>
    </lineage>
</organism>
<evidence type="ECO:0000256" key="3">
    <source>
        <dbReference type="ARBA" id="ARBA00022723"/>
    </source>
</evidence>
<dbReference type="Proteomes" id="UP001370348">
    <property type="component" value="Chromosome"/>
</dbReference>
<keyword evidence="6" id="KW-0732">Signal</keyword>
<evidence type="ECO:0000256" key="5">
    <source>
        <dbReference type="SAM" id="MobiDB-lite"/>
    </source>
</evidence>
<feature type="signal peptide" evidence="6">
    <location>
        <begin position="1"/>
        <end position="34"/>
    </location>
</feature>
<feature type="compositionally biased region" description="Pro residues" evidence="5">
    <location>
        <begin position="57"/>
        <end position="70"/>
    </location>
</feature>
<evidence type="ECO:0000256" key="6">
    <source>
        <dbReference type="SAM" id="SignalP"/>
    </source>
</evidence>
<dbReference type="InterPro" id="IPR001486">
    <property type="entry name" value="Hemoglobin_trunc"/>
</dbReference>
<reference evidence="7 8" key="1">
    <citation type="submission" date="2021-12" db="EMBL/GenBank/DDBJ databases">
        <title>Discovery of the Pendulisporaceae a myxobacterial family with distinct sporulation behavior and unique specialized metabolism.</title>
        <authorList>
            <person name="Garcia R."/>
            <person name="Popoff A."/>
            <person name="Bader C.D."/>
            <person name="Loehr J."/>
            <person name="Walesch S."/>
            <person name="Walt C."/>
            <person name="Boldt J."/>
            <person name="Bunk B."/>
            <person name="Haeckl F.J.F.P.J."/>
            <person name="Gunesch A.P."/>
            <person name="Birkelbach J."/>
            <person name="Nuebel U."/>
            <person name="Pietschmann T."/>
            <person name="Bach T."/>
            <person name="Mueller R."/>
        </authorList>
    </citation>
    <scope>NUCLEOTIDE SEQUENCE [LARGE SCALE GENOMIC DNA]</scope>
    <source>
        <strain evidence="7 8">MSr11954</strain>
    </source>
</reference>
<evidence type="ECO:0000256" key="2">
    <source>
        <dbReference type="ARBA" id="ARBA00022617"/>
    </source>
</evidence>
<dbReference type="CDD" id="cd00454">
    <property type="entry name" value="TrHb1_N"/>
    <property type="match status" value="1"/>
</dbReference>
<dbReference type="Gene3D" id="1.10.490.10">
    <property type="entry name" value="Globins"/>
    <property type="match status" value="1"/>
</dbReference>
<proteinExistence type="predicted"/>